<keyword evidence="2" id="KW-1185">Reference proteome</keyword>
<dbReference type="NCBIfam" id="NF038080">
    <property type="entry name" value="PG_bind_siph"/>
    <property type="match status" value="1"/>
</dbReference>
<evidence type="ECO:0000313" key="2">
    <source>
        <dbReference type="Proteomes" id="UP001500668"/>
    </source>
</evidence>
<organism evidence="1 2">
    <name type="scientific">Streptomyces crystallinus</name>
    <dbReference type="NCBI Taxonomy" id="68191"/>
    <lineage>
        <taxon>Bacteria</taxon>
        <taxon>Bacillati</taxon>
        <taxon>Actinomycetota</taxon>
        <taxon>Actinomycetes</taxon>
        <taxon>Kitasatosporales</taxon>
        <taxon>Streptomycetaceae</taxon>
        <taxon>Streptomyces</taxon>
    </lineage>
</organism>
<comment type="caution">
    <text evidence="1">The sequence shown here is derived from an EMBL/GenBank/DDBJ whole genome shotgun (WGS) entry which is preliminary data.</text>
</comment>
<evidence type="ECO:0000313" key="1">
    <source>
        <dbReference type="EMBL" id="GAA0579437.1"/>
    </source>
</evidence>
<evidence type="ECO:0008006" key="3">
    <source>
        <dbReference type="Google" id="ProtNLM"/>
    </source>
</evidence>
<dbReference type="InterPro" id="IPR047763">
    <property type="entry name" value="PG_bind_dom_phiBT1-type"/>
</dbReference>
<proteinExistence type="predicted"/>
<reference evidence="2" key="1">
    <citation type="journal article" date="2019" name="Int. J. Syst. Evol. Microbiol.">
        <title>The Global Catalogue of Microorganisms (GCM) 10K type strain sequencing project: providing services to taxonomists for standard genome sequencing and annotation.</title>
        <authorList>
            <consortium name="The Broad Institute Genomics Platform"/>
            <consortium name="The Broad Institute Genome Sequencing Center for Infectious Disease"/>
            <person name="Wu L."/>
            <person name="Ma J."/>
        </authorList>
    </citation>
    <scope>NUCLEOTIDE SEQUENCE [LARGE SCALE GENOMIC DNA]</scope>
    <source>
        <strain evidence="2">JCM 5067</strain>
    </source>
</reference>
<dbReference type="EMBL" id="BAAACA010000004">
    <property type="protein sequence ID" value="GAA0579437.1"/>
    <property type="molecule type" value="Genomic_DNA"/>
</dbReference>
<gene>
    <name evidence="1" type="ORF">GCM10010394_04990</name>
</gene>
<dbReference type="Proteomes" id="UP001500668">
    <property type="component" value="Unassembled WGS sequence"/>
</dbReference>
<protein>
    <recommendedName>
        <fullName evidence="3">CHAP domain-containing protein</fullName>
    </recommendedName>
</protein>
<name>A0ABP3PZA6_9ACTN</name>
<sequence>MSIAQDVIRIAKAEEGYQESWSNGHWTNHEKYAAQVPGMAWVSDDEEPWCGVFTSWVAMQAGASSLYPRTASCAEGVDWFRARGRFSQYPVIGGQIFFGPGGGTHTGLVISYTDSTVTTVSGNTNMNGSAEGDGVYVKTYQRKSSYVYGYGIPDFPEGVVVADPAWKGRKGVVYFGHEASPSDIPRGSSTPSVYAAFPGSAWFQSAPRSALIEAMGKRLVAEGCSAYSEGPGPQWTDADRQSYAKWQRKRGFSGTDADGWPGRATWDALKVPAV</sequence>
<accession>A0ABP3PZA6</accession>
<dbReference type="RefSeq" id="WP_344069385.1">
    <property type="nucleotide sequence ID" value="NZ_BAAACA010000004.1"/>
</dbReference>